<proteinExistence type="predicted"/>
<accession>A0A177WYD2</accession>
<reference evidence="2 3" key="2">
    <citation type="submission" date="2016-05" db="EMBL/GenBank/DDBJ databases">
        <title>Lineage-specific infection strategies underlie the spectrum of fungal disease in amphibians.</title>
        <authorList>
            <person name="Cuomo C.A."/>
            <person name="Farrer R.A."/>
            <person name="James T."/>
            <person name="Longcore J."/>
            <person name="Birren B."/>
        </authorList>
    </citation>
    <scope>NUCLEOTIDE SEQUENCE [LARGE SCALE GENOMIC DNA]</scope>
    <source>
        <strain evidence="2 3">JEL423</strain>
    </source>
</reference>
<sequence>MSNNYPGIPFSGPRHRSGCSACGDHSHNQYPNYIYSHRTLNAGLACTAKSSMNTLDSTASSSSVTRPSPVKSCLKTAYRRKSMQAMSGSSIKGSALSNRSRPVQQSKLQSATNTGHDRSHIPIPCSKASNASLRSSPSMSSLVMAVPAAGLSHTNASGLPTSKLPRAISPLKSFTTVSSEKDHVELGIEPNNDVGHAELDEGCTVSDLAIDTCAIKDPLEPTDNMDKDGGMYRNTSVATLVDSSEILSHTPTTITDADEERDLFSNHSSLTNVDMTIESDQHVSVDHNTDSIEPTLSVLETDATKCLQDDSFVDLASLQAVDTVDHLDTCEQSLNSDVRPTEMDPIQATDIQESDAVDQLASLDLNIPPTGSLDDAYCLLEPSLSEHEEFEQDTEVFSSSVSNVDVALTMEVLDSVQAVLDGSSHAYPTHREKNKNGDMYLLSGTRLLEVEVMDEFGERHIQPVAMEGANTSAVSMVLKSDGVASISSGCGSAGNLVLSTTITDNIDDDDYVARGFEETQGLSPIASVSSPCSNVLQVVDSLFEGQDARIFKSAEQTIQPTYSNLSTHDTVTSPRTSNATPESLSAATAIALAKAKQDSTREFRQRTWHMLRDLEGLEQLLAAKYDELVSMHRLLRSARLTMNPLQKGEESPQVQLKQAYINTSGDIYDISSNIVASWTPVARSCVDEMLKEHLGRALTKVEALGLQLRTVTRRKWMDESDYDDDMQVVSCVRNVVEATRGALKDLQAAQLRLGEN</sequence>
<dbReference type="OrthoDB" id="29742at2759"/>
<dbReference type="AlphaFoldDB" id="A0A177WYD2"/>
<protein>
    <submittedName>
        <fullName evidence="2">Uncharacterized protein</fullName>
    </submittedName>
</protein>
<dbReference type="Proteomes" id="UP000077115">
    <property type="component" value="Unassembled WGS sequence"/>
</dbReference>
<feature type="compositionally biased region" description="Polar residues" evidence="1">
    <location>
        <begin position="84"/>
        <end position="114"/>
    </location>
</feature>
<evidence type="ECO:0000313" key="2">
    <source>
        <dbReference type="EMBL" id="OAJ45119.1"/>
    </source>
</evidence>
<dbReference type="VEuPathDB" id="FungiDB:BDEG_28280"/>
<feature type="compositionally biased region" description="Polar residues" evidence="1">
    <location>
        <begin position="564"/>
        <end position="582"/>
    </location>
</feature>
<dbReference type="Gene3D" id="1.20.120.230">
    <property type="entry name" value="Alpha-catenin/vinculin-like"/>
    <property type="match status" value="1"/>
</dbReference>
<evidence type="ECO:0000256" key="1">
    <source>
        <dbReference type="SAM" id="MobiDB-lite"/>
    </source>
</evidence>
<evidence type="ECO:0000313" key="3">
    <source>
        <dbReference type="Proteomes" id="UP000077115"/>
    </source>
</evidence>
<feature type="region of interest" description="Disordered" evidence="1">
    <location>
        <begin position="564"/>
        <end position="583"/>
    </location>
</feature>
<organism evidence="2 3">
    <name type="scientific">Batrachochytrium dendrobatidis (strain JEL423)</name>
    <dbReference type="NCBI Taxonomy" id="403673"/>
    <lineage>
        <taxon>Eukaryota</taxon>
        <taxon>Fungi</taxon>
        <taxon>Fungi incertae sedis</taxon>
        <taxon>Chytridiomycota</taxon>
        <taxon>Chytridiomycota incertae sedis</taxon>
        <taxon>Chytridiomycetes</taxon>
        <taxon>Rhizophydiales</taxon>
        <taxon>Rhizophydiales incertae sedis</taxon>
        <taxon>Batrachochytrium</taxon>
    </lineage>
</organism>
<dbReference type="EMBL" id="DS022314">
    <property type="protein sequence ID" value="OAJ45119.1"/>
    <property type="molecule type" value="Genomic_DNA"/>
</dbReference>
<reference evidence="2 3" key="1">
    <citation type="submission" date="2006-10" db="EMBL/GenBank/DDBJ databases">
        <title>The Genome Sequence of Batrachochytrium dendrobatidis JEL423.</title>
        <authorList>
            <consortium name="The Broad Institute Genome Sequencing Platform"/>
            <person name="Birren B."/>
            <person name="Lander E."/>
            <person name="Galagan J."/>
            <person name="Cuomo C."/>
            <person name="Devon K."/>
            <person name="Jaffe D."/>
            <person name="Butler J."/>
            <person name="Alvarez P."/>
            <person name="Gnerre S."/>
            <person name="Grabherr M."/>
            <person name="Kleber M."/>
            <person name="Mauceli E."/>
            <person name="Brockman W."/>
            <person name="Young S."/>
            <person name="LaButti K."/>
            <person name="Sykes S."/>
            <person name="DeCaprio D."/>
            <person name="Crawford M."/>
            <person name="Koehrsen M."/>
            <person name="Engels R."/>
            <person name="Montgomery P."/>
            <person name="Pearson M."/>
            <person name="Howarth C."/>
            <person name="Larson L."/>
            <person name="White J."/>
            <person name="O'Leary S."/>
            <person name="Kodira C."/>
            <person name="Zeng Q."/>
            <person name="Yandava C."/>
            <person name="Alvarado L."/>
            <person name="Longcore J."/>
            <person name="James T."/>
        </authorList>
    </citation>
    <scope>NUCLEOTIDE SEQUENCE [LARGE SCALE GENOMIC DNA]</scope>
    <source>
        <strain evidence="2 3">JEL423</strain>
    </source>
</reference>
<feature type="region of interest" description="Disordered" evidence="1">
    <location>
        <begin position="84"/>
        <end position="134"/>
    </location>
</feature>
<gene>
    <name evidence="2" type="ORF">BDEG_28280</name>
</gene>
<name>A0A177WYD2_BATDL</name>